<dbReference type="GO" id="GO:0055085">
    <property type="term" value="P:transmembrane transport"/>
    <property type="evidence" value="ECO:0007669"/>
    <property type="project" value="InterPro"/>
</dbReference>
<feature type="transmembrane region" description="Helical" evidence="7">
    <location>
        <begin position="43"/>
        <end position="65"/>
    </location>
</feature>
<evidence type="ECO:0000256" key="3">
    <source>
        <dbReference type="ARBA" id="ARBA00022475"/>
    </source>
</evidence>
<evidence type="ECO:0000256" key="2">
    <source>
        <dbReference type="ARBA" id="ARBA00022448"/>
    </source>
</evidence>
<dbReference type="InterPro" id="IPR035906">
    <property type="entry name" value="MetI-like_sf"/>
</dbReference>
<dbReference type="GO" id="GO:0005886">
    <property type="term" value="C:plasma membrane"/>
    <property type="evidence" value="ECO:0007669"/>
    <property type="project" value="UniProtKB-SubCell"/>
</dbReference>
<dbReference type="CDD" id="cd06261">
    <property type="entry name" value="TM_PBP2"/>
    <property type="match status" value="1"/>
</dbReference>
<keyword evidence="5 7" id="KW-1133">Transmembrane helix</keyword>
<dbReference type="Pfam" id="PF00528">
    <property type="entry name" value="BPD_transp_1"/>
    <property type="match status" value="2"/>
</dbReference>
<proteinExistence type="inferred from homology"/>
<keyword evidence="6 7" id="KW-0472">Membrane</keyword>
<feature type="transmembrane region" description="Helical" evidence="7">
    <location>
        <begin position="72"/>
        <end position="92"/>
    </location>
</feature>
<feature type="domain" description="ABC transmembrane type-1" evidence="8">
    <location>
        <begin position="345"/>
        <end position="538"/>
    </location>
</feature>
<feature type="transmembrane region" description="Helical" evidence="7">
    <location>
        <begin position="239"/>
        <end position="259"/>
    </location>
</feature>
<evidence type="ECO:0000256" key="7">
    <source>
        <dbReference type="RuleBase" id="RU363032"/>
    </source>
</evidence>
<protein>
    <submittedName>
        <fullName evidence="9">Phosphate ABC transporter permease</fullName>
    </submittedName>
</protein>
<evidence type="ECO:0000313" key="9">
    <source>
        <dbReference type="EMBL" id="PLZ99167.1"/>
    </source>
</evidence>
<dbReference type="SUPFAM" id="SSF161098">
    <property type="entry name" value="MetI-like"/>
    <property type="match status" value="2"/>
</dbReference>
<evidence type="ECO:0000256" key="5">
    <source>
        <dbReference type="ARBA" id="ARBA00022989"/>
    </source>
</evidence>
<accession>A0A2N6KIA6</accession>
<gene>
    <name evidence="9" type="ORF">CEN50_08305</name>
</gene>
<comment type="similarity">
    <text evidence="7">Belongs to the binding-protein-dependent transport system permease family.</text>
</comment>
<comment type="caution">
    <text evidence="9">The sequence shown here is derived from an EMBL/GenBank/DDBJ whole genome shotgun (WGS) entry which is preliminary data.</text>
</comment>
<reference evidence="9 10" key="1">
    <citation type="submission" date="2017-07" db="EMBL/GenBank/DDBJ databases">
        <title>Genomes of Fischerella (Mastigocladus) sp. strains.</title>
        <authorList>
            <person name="Miller S.R."/>
        </authorList>
    </citation>
    <scope>NUCLEOTIDE SEQUENCE [LARGE SCALE GENOMIC DNA]</scope>
    <source>
        <strain evidence="9 10">CCMEE 5268</strain>
    </source>
</reference>
<feature type="transmembrane region" description="Helical" evidence="7">
    <location>
        <begin position="170"/>
        <end position="189"/>
    </location>
</feature>
<keyword evidence="3" id="KW-1003">Cell membrane</keyword>
<dbReference type="Gene3D" id="1.10.3720.10">
    <property type="entry name" value="MetI-like"/>
    <property type="match status" value="2"/>
</dbReference>
<feature type="transmembrane region" description="Helical" evidence="7">
    <location>
        <begin position="490"/>
        <end position="508"/>
    </location>
</feature>
<dbReference type="PANTHER" id="PTHR30043:SF1">
    <property type="entry name" value="ABC TRANSPORT SYSTEM PERMEASE PROTEIN P69"/>
    <property type="match status" value="1"/>
</dbReference>
<dbReference type="EMBL" id="NMQA01000088">
    <property type="protein sequence ID" value="PLZ99167.1"/>
    <property type="molecule type" value="Genomic_DNA"/>
</dbReference>
<dbReference type="InterPro" id="IPR000515">
    <property type="entry name" value="MetI-like"/>
</dbReference>
<feature type="transmembrane region" description="Helical" evidence="7">
    <location>
        <begin position="520"/>
        <end position="541"/>
    </location>
</feature>
<dbReference type="AlphaFoldDB" id="A0A2N6KIA6"/>
<evidence type="ECO:0000256" key="1">
    <source>
        <dbReference type="ARBA" id="ARBA00004651"/>
    </source>
</evidence>
<dbReference type="Proteomes" id="UP000235025">
    <property type="component" value="Unassembled WGS sequence"/>
</dbReference>
<feature type="transmembrane region" description="Helical" evidence="7">
    <location>
        <begin position="104"/>
        <end position="122"/>
    </location>
</feature>
<organism evidence="9 10">
    <name type="scientific">Fischerella thermalis CCMEE 5268</name>
    <dbReference type="NCBI Taxonomy" id="2019662"/>
    <lineage>
        <taxon>Bacteria</taxon>
        <taxon>Bacillati</taxon>
        <taxon>Cyanobacteriota</taxon>
        <taxon>Cyanophyceae</taxon>
        <taxon>Nostocales</taxon>
        <taxon>Hapalosiphonaceae</taxon>
        <taxon>Fischerella</taxon>
    </lineage>
</organism>
<feature type="transmembrane region" description="Helical" evidence="7">
    <location>
        <begin position="349"/>
        <end position="371"/>
    </location>
</feature>
<feature type="transmembrane region" description="Helical" evidence="7">
    <location>
        <begin position="465"/>
        <end position="484"/>
    </location>
</feature>
<name>A0A2N6KIA6_9CYAN</name>
<comment type="subcellular location">
    <subcellularLocation>
        <location evidence="1 7">Cell membrane</location>
        <topology evidence="1 7">Multi-pass membrane protein</topology>
    </subcellularLocation>
</comment>
<feature type="transmembrane region" description="Helical" evidence="7">
    <location>
        <begin position="291"/>
        <end position="307"/>
    </location>
</feature>
<feature type="transmembrane region" description="Helical" evidence="7">
    <location>
        <begin position="210"/>
        <end position="227"/>
    </location>
</feature>
<keyword evidence="2 7" id="KW-0813">Transport</keyword>
<evidence type="ECO:0000256" key="6">
    <source>
        <dbReference type="ARBA" id="ARBA00023136"/>
    </source>
</evidence>
<keyword evidence="4 7" id="KW-0812">Transmembrane</keyword>
<dbReference type="PROSITE" id="PS50928">
    <property type="entry name" value="ABC_TM1"/>
    <property type="match status" value="2"/>
</dbReference>
<sequence length="546" mass="60259">MGRKVVISPYFFWGLVWLVAVIWSLRVAGVFQGDLVNEGGWSLVVAFVVAVVSPDLSSEFLLLTFDAMLKTLAYAVCGTFFCVVIGLVGGVLSSEVWWQSLGKGYNSAWLVVRAILAIPRAIHELIWGLFFVNIFGLDPLVAVLAIAIPFGAITAKVFSEILDETPREALFALLNSGVPPGSAFVYSLIPQAFPNLLSYSFYRFECSIRSATVLGIIGAGGLGYQIYLSLQSLRYQQVWTLIFALLLLSGCTDFLSGWLRQQLQLPSRLDLNVLKLKQHSHNHSITSSPNLFLPGAFVLLIFSFWYVKADFAKLWEPRSAERLAAIIQDVFPPQSIDLNQLFFLSTQTLAMSILAMTSAGLAGIFLSFLAARREREMGRWGGGEMGRNLVSLLTRFLLLFARAVPEPIWALIFLFVLFPGILPGAIALAIHNFGILGRLMAEVIENLDQRPLHSLTALGASNSQVFIYGVLPATIPRFLAYILYRWEVCIRATVIVGLVGAGGLGRLLTEQLSNFDYQGLLTTLIVFIGLTFVVDVISTSVRRFLR</sequence>
<evidence type="ECO:0000259" key="8">
    <source>
        <dbReference type="PROSITE" id="PS50928"/>
    </source>
</evidence>
<dbReference type="RefSeq" id="WP_102172235.1">
    <property type="nucleotide sequence ID" value="NZ_NMQA01000088.1"/>
</dbReference>
<evidence type="ECO:0000256" key="4">
    <source>
        <dbReference type="ARBA" id="ARBA00022692"/>
    </source>
</evidence>
<dbReference type="PANTHER" id="PTHR30043">
    <property type="entry name" value="PHOSPHONATES TRANSPORT SYSTEM PERMEASE PROTEIN"/>
    <property type="match status" value="1"/>
</dbReference>
<feature type="domain" description="ABC transmembrane type-1" evidence="8">
    <location>
        <begin position="68"/>
        <end position="256"/>
    </location>
</feature>
<evidence type="ECO:0000313" key="10">
    <source>
        <dbReference type="Proteomes" id="UP000235025"/>
    </source>
</evidence>
<feature type="transmembrane region" description="Helical" evidence="7">
    <location>
        <begin position="12"/>
        <end position="31"/>
    </location>
</feature>